<dbReference type="EMBL" id="UINC01164269">
    <property type="protein sequence ID" value="SVD65030.1"/>
    <property type="molecule type" value="Genomic_DNA"/>
</dbReference>
<keyword evidence="1" id="KW-0812">Transmembrane</keyword>
<name>A0A382X2C9_9ZZZZ</name>
<sequence length="77" mass="8639">MKDMILKPKIWLTILAVMHTLMGVIVSYQQFGSTANLGMFMYMAVVSVYLLYAAFMVEGQAQARLSTVICAPVVVWF</sequence>
<feature type="non-terminal residue" evidence="2">
    <location>
        <position position="77"/>
    </location>
</feature>
<feature type="transmembrane region" description="Helical" evidence="1">
    <location>
        <begin position="12"/>
        <end position="31"/>
    </location>
</feature>
<reference evidence="2" key="1">
    <citation type="submission" date="2018-05" db="EMBL/GenBank/DDBJ databases">
        <authorList>
            <person name="Lanie J.A."/>
            <person name="Ng W.-L."/>
            <person name="Kazmierczak K.M."/>
            <person name="Andrzejewski T.M."/>
            <person name="Davidsen T.M."/>
            <person name="Wayne K.J."/>
            <person name="Tettelin H."/>
            <person name="Glass J.I."/>
            <person name="Rusch D."/>
            <person name="Podicherti R."/>
            <person name="Tsui H.-C.T."/>
            <person name="Winkler M.E."/>
        </authorList>
    </citation>
    <scope>NUCLEOTIDE SEQUENCE</scope>
</reference>
<organism evidence="2">
    <name type="scientific">marine metagenome</name>
    <dbReference type="NCBI Taxonomy" id="408172"/>
    <lineage>
        <taxon>unclassified sequences</taxon>
        <taxon>metagenomes</taxon>
        <taxon>ecological metagenomes</taxon>
    </lineage>
</organism>
<proteinExistence type="predicted"/>
<protein>
    <submittedName>
        <fullName evidence="2">Uncharacterized protein</fullName>
    </submittedName>
</protein>
<gene>
    <name evidence="2" type="ORF">METZ01_LOCUS417884</name>
</gene>
<keyword evidence="1" id="KW-0472">Membrane</keyword>
<feature type="transmembrane region" description="Helical" evidence="1">
    <location>
        <begin position="37"/>
        <end position="57"/>
    </location>
</feature>
<evidence type="ECO:0000313" key="2">
    <source>
        <dbReference type="EMBL" id="SVD65030.1"/>
    </source>
</evidence>
<keyword evidence="1" id="KW-1133">Transmembrane helix</keyword>
<dbReference type="AlphaFoldDB" id="A0A382X2C9"/>
<evidence type="ECO:0000256" key="1">
    <source>
        <dbReference type="SAM" id="Phobius"/>
    </source>
</evidence>
<accession>A0A382X2C9</accession>